<feature type="transmembrane region" description="Helical" evidence="14">
    <location>
        <begin position="86"/>
        <end position="106"/>
    </location>
</feature>
<dbReference type="PANTHER" id="PTHR28259">
    <property type="entry name" value="FLUORIDE EXPORT PROTEIN 1-RELATED"/>
    <property type="match status" value="1"/>
</dbReference>
<name>A0A443IU98_9BACI</name>
<evidence type="ECO:0000256" key="6">
    <source>
        <dbReference type="ARBA" id="ARBA00022989"/>
    </source>
</evidence>
<dbReference type="Pfam" id="PF02537">
    <property type="entry name" value="CRCB"/>
    <property type="match status" value="1"/>
</dbReference>
<dbReference type="PANTHER" id="PTHR28259:SF16">
    <property type="entry name" value="FLUORIDE-SPECIFIC ION CHANNEL FLUC 2"/>
    <property type="match status" value="1"/>
</dbReference>
<feature type="transmembrane region" description="Helical" evidence="14">
    <location>
        <begin position="26"/>
        <end position="47"/>
    </location>
</feature>
<feature type="binding site" evidence="14">
    <location>
        <position position="62"/>
    </location>
    <ligand>
        <name>Na(+)</name>
        <dbReference type="ChEBI" id="CHEBI:29101"/>
        <note>structural</note>
    </ligand>
</feature>
<evidence type="ECO:0000256" key="3">
    <source>
        <dbReference type="ARBA" id="ARBA00022475"/>
    </source>
</evidence>
<feature type="binding site" evidence="14">
    <location>
        <position position="65"/>
    </location>
    <ligand>
        <name>Na(+)</name>
        <dbReference type="ChEBI" id="CHEBI:29101"/>
        <note>structural</note>
    </ligand>
</feature>
<comment type="similarity">
    <text evidence="11 14">Belongs to the fluoride channel Fluc/FEX (TC 1.A.43) family.</text>
</comment>
<organism evidence="15 16">
    <name type="scientific">Siminovitchia fortis</name>
    <dbReference type="NCBI Taxonomy" id="254758"/>
    <lineage>
        <taxon>Bacteria</taxon>
        <taxon>Bacillati</taxon>
        <taxon>Bacillota</taxon>
        <taxon>Bacilli</taxon>
        <taxon>Bacillales</taxon>
        <taxon>Bacillaceae</taxon>
        <taxon>Siminovitchia</taxon>
    </lineage>
</organism>
<comment type="subcellular location">
    <subcellularLocation>
        <location evidence="1 14">Cell membrane</location>
        <topology evidence="1 14">Multi-pass membrane protein</topology>
    </subcellularLocation>
</comment>
<evidence type="ECO:0000256" key="12">
    <source>
        <dbReference type="ARBA" id="ARBA00035585"/>
    </source>
</evidence>
<evidence type="ECO:0000256" key="7">
    <source>
        <dbReference type="ARBA" id="ARBA00023053"/>
    </source>
</evidence>
<evidence type="ECO:0000313" key="15">
    <source>
        <dbReference type="EMBL" id="RWR11666.1"/>
    </source>
</evidence>
<keyword evidence="16" id="KW-1185">Reference proteome</keyword>
<evidence type="ECO:0000256" key="11">
    <source>
        <dbReference type="ARBA" id="ARBA00035120"/>
    </source>
</evidence>
<comment type="catalytic activity">
    <reaction evidence="12">
        <text>fluoride(in) = fluoride(out)</text>
        <dbReference type="Rhea" id="RHEA:76159"/>
        <dbReference type="ChEBI" id="CHEBI:17051"/>
    </reaction>
    <physiologicalReaction direction="left-to-right" evidence="12">
        <dbReference type="Rhea" id="RHEA:76160"/>
    </physiologicalReaction>
</comment>
<protein>
    <recommendedName>
        <fullName evidence="14">Fluoride-specific ion channel FluC</fullName>
    </recommendedName>
</protein>
<keyword evidence="8 14" id="KW-0406">Ion transport</keyword>
<keyword evidence="7 14" id="KW-0915">Sodium</keyword>
<dbReference type="InterPro" id="IPR003691">
    <property type="entry name" value="FluC"/>
</dbReference>
<keyword evidence="4 14" id="KW-0812">Transmembrane</keyword>
<dbReference type="GO" id="GO:0005886">
    <property type="term" value="C:plasma membrane"/>
    <property type="evidence" value="ECO:0007669"/>
    <property type="project" value="UniProtKB-SubCell"/>
</dbReference>
<evidence type="ECO:0000256" key="1">
    <source>
        <dbReference type="ARBA" id="ARBA00004651"/>
    </source>
</evidence>
<evidence type="ECO:0000256" key="5">
    <source>
        <dbReference type="ARBA" id="ARBA00022723"/>
    </source>
</evidence>
<dbReference type="Proteomes" id="UP000273811">
    <property type="component" value="Unassembled WGS sequence"/>
</dbReference>
<evidence type="ECO:0000256" key="2">
    <source>
        <dbReference type="ARBA" id="ARBA00022448"/>
    </source>
</evidence>
<dbReference type="GO" id="GO:0140114">
    <property type="term" value="P:cellular detoxification of fluoride"/>
    <property type="evidence" value="ECO:0007669"/>
    <property type="project" value="UniProtKB-UniRule"/>
</dbReference>
<dbReference type="HAMAP" id="MF_00454">
    <property type="entry name" value="FluC"/>
    <property type="match status" value="1"/>
</dbReference>
<accession>A0A443IU98</accession>
<sequence>MNILLIAVGGFFGAIARYFIAKKLPSISTFFVNMTGSFLLGFLMGVMPPSKWSLLLGVGFLGSYTTFSTFKVEIIHQFREKKWKPALAYMFLSYFGGILLAFFGYMSGLRL</sequence>
<gene>
    <name evidence="14" type="primary">fluC</name>
    <name evidence="14" type="synonym">crcB</name>
    <name evidence="15" type="ORF">D4N35_008385</name>
</gene>
<keyword evidence="9 14" id="KW-0472">Membrane</keyword>
<feature type="transmembrane region" description="Helical" evidence="14">
    <location>
        <begin position="54"/>
        <end position="74"/>
    </location>
</feature>
<comment type="function">
    <text evidence="13 14">Fluoride-specific ion channel. Important for reducing fluoride concentration in the cell, thus reducing its toxicity.</text>
</comment>
<proteinExistence type="inferred from homology"/>
<dbReference type="EMBL" id="QYTU02000015">
    <property type="protein sequence ID" value="RWR11666.1"/>
    <property type="molecule type" value="Genomic_DNA"/>
</dbReference>
<comment type="activity regulation">
    <text evidence="14">Na(+) is not transported, but it plays an essential structural role and its presence is essential for fluoride channel function.</text>
</comment>
<evidence type="ECO:0000256" key="8">
    <source>
        <dbReference type="ARBA" id="ARBA00023065"/>
    </source>
</evidence>
<reference evidence="15" key="1">
    <citation type="submission" date="2018-12" db="EMBL/GenBank/DDBJ databases">
        <authorList>
            <person name="Sun L."/>
            <person name="Chen Z."/>
        </authorList>
    </citation>
    <scope>NUCLEOTIDE SEQUENCE [LARGE SCALE GENOMIC DNA]</scope>
    <source>
        <strain evidence="15">DSM 16012</strain>
    </source>
</reference>
<evidence type="ECO:0000256" key="4">
    <source>
        <dbReference type="ARBA" id="ARBA00022692"/>
    </source>
</evidence>
<keyword evidence="5 14" id="KW-0479">Metal-binding</keyword>
<evidence type="ECO:0000313" key="16">
    <source>
        <dbReference type="Proteomes" id="UP000273811"/>
    </source>
</evidence>
<evidence type="ECO:0000256" key="10">
    <source>
        <dbReference type="ARBA" id="ARBA00023303"/>
    </source>
</evidence>
<dbReference type="GO" id="GO:0046872">
    <property type="term" value="F:metal ion binding"/>
    <property type="evidence" value="ECO:0007669"/>
    <property type="project" value="UniProtKB-KW"/>
</dbReference>
<evidence type="ECO:0000256" key="14">
    <source>
        <dbReference type="HAMAP-Rule" id="MF_00454"/>
    </source>
</evidence>
<dbReference type="GO" id="GO:0062054">
    <property type="term" value="F:fluoride channel activity"/>
    <property type="evidence" value="ECO:0007669"/>
    <property type="project" value="UniProtKB-UniRule"/>
</dbReference>
<comment type="caution">
    <text evidence="15">The sequence shown here is derived from an EMBL/GenBank/DDBJ whole genome shotgun (WGS) entry which is preliminary data.</text>
</comment>
<keyword evidence="6 14" id="KW-1133">Transmembrane helix</keyword>
<dbReference type="OrthoDB" id="9815830at2"/>
<keyword evidence="2 14" id="KW-0813">Transport</keyword>
<evidence type="ECO:0000256" key="9">
    <source>
        <dbReference type="ARBA" id="ARBA00023136"/>
    </source>
</evidence>
<keyword evidence="3 14" id="KW-1003">Cell membrane</keyword>
<dbReference type="RefSeq" id="WP_120072417.1">
    <property type="nucleotide sequence ID" value="NZ_CP126113.1"/>
</dbReference>
<evidence type="ECO:0000256" key="13">
    <source>
        <dbReference type="ARBA" id="ARBA00049940"/>
    </source>
</evidence>
<keyword evidence="10 14" id="KW-0407">Ion channel</keyword>
<dbReference type="AlphaFoldDB" id="A0A443IU98"/>